<reference evidence="5 6" key="1">
    <citation type="submission" date="2016-12" db="EMBL/GenBank/DDBJ databases">
        <title>Genome sequencing of Methylocaldum marinum.</title>
        <authorList>
            <person name="Takeuchi M."/>
            <person name="Kamagata Y."/>
            <person name="Hiraoka S."/>
            <person name="Oshima K."/>
            <person name="Hattori M."/>
            <person name="Iwasaki W."/>
        </authorList>
    </citation>
    <scope>NUCLEOTIDE SEQUENCE [LARGE SCALE GENOMIC DNA]</scope>
    <source>
        <strain evidence="5 6">S8</strain>
    </source>
</reference>
<name>A0A250KY34_9GAMM</name>
<evidence type="ECO:0000313" key="6">
    <source>
        <dbReference type="Proteomes" id="UP000266313"/>
    </source>
</evidence>
<dbReference type="AlphaFoldDB" id="A0A250KY34"/>
<evidence type="ECO:0000313" key="5">
    <source>
        <dbReference type="EMBL" id="BBA36414.1"/>
    </source>
</evidence>
<organism evidence="5 6">
    <name type="scientific">Methylocaldum marinum</name>
    <dbReference type="NCBI Taxonomy" id="1432792"/>
    <lineage>
        <taxon>Bacteria</taxon>
        <taxon>Pseudomonadati</taxon>
        <taxon>Pseudomonadota</taxon>
        <taxon>Gammaproteobacteria</taxon>
        <taxon>Methylococcales</taxon>
        <taxon>Methylococcaceae</taxon>
        <taxon>Methylocaldum</taxon>
    </lineage>
</organism>
<dbReference type="InterPro" id="IPR020449">
    <property type="entry name" value="Tscrpt_reg_AraC-type_HTH"/>
</dbReference>
<dbReference type="GO" id="GO:0003700">
    <property type="term" value="F:DNA-binding transcription factor activity"/>
    <property type="evidence" value="ECO:0007669"/>
    <property type="project" value="InterPro"/>
</dbReference>
<dbReference type="GO" id="GO:0043565">
    <property type="term" value="F:sequence-specific DNA binding"/>
    <property type="evidence" value="ECO:0007669"/>
    <property type="project" value="InterPro"/>
</dbReference>
<keyword evidence="3" id="KW-0804">Transcription</keyword>
<accession>A0A250KY34</accession>
<evidence type="ECO:0000256" key="1">
    <source>
        <dbReference type="ARBA" id="ARBA00023015"/>
    </source>
</evidence>
<dbReference type="InterPro" id="IPR009057">
    <property type="entry name" value="Homeodomain-like_sf"/>
</dbReference>
<dbReference type="RefSeq" id="WP_119631586.1">
    <property type="nucleotide sequence ID" value="NZ_AP017928.1"/>
</dbReference>
<gene>
    <name evidence="5" type="ORF">sS8_4484</name>
</gene>
<evidence type="ECO:0000259" key="4">
    <source>
        <dbReference type="PROSITE" id="PS01124"/>
    </source>
</evidence>
<dbReference type="PANTHER" id="PTHR46796">
    <property type="entry name" value="HTH-TYPE TRANSCRIPTIONAL ACTIVATOR RHAS-RELATED"/>
    <property type="match status" value="1"/>
</dbReference>
<dbReference type="InterPro" id="IPR035418">
    <property type="entry name" value="AraC-bd_2"/>
</dbReference>
<sequence>MDTTNSTAVTLSTADVPRRERHGWLREVIGREYVRVEIGPPADGALFNEMTIHPWQDLRLSVIRSNAIGIERLPGEPYRADQDAYFAVVLLSGRYSLDQQGREVFLRPGDITLYDATRPHRIHCPRSFSKLIVSIPRGMLRERIAGIEHCTALRIPGTEAMGAVASRFLRASAGQAGRMNSREFSALAGHALDLLTLALTSVRPGNFSLSRSRSHSLYRVKAFVERHLAEPGLNAGTVAKGTGLSSRYINDLFKDEETSLMRHVWRRRLDQCGKDLLDPAHAGHSLSEIAFRWGFNDLSHFSRAFRQRFGCSPREYRQHALGPGRR</sequence>
<dbReference type="InterPro" id="IPR018060">
    <property type="entry name" value="HTH_AraC"/>
</dbReference>
<dbReference type="SMART" id="SM00342">
    <property type="entry name" value="HTH_ARAC"/>
    <property type="match status" value="1"/>
</dbReference>
<dbReference type="Pfam" id="PF14525">
    <property type="entry name" value="AraC_binding_2"/>
    <property type="match status" value="1"/>
</dbReference>
<dbReference type="PRINTS" id="PR00032">
    <property type="entry name" value="HTHARAC"/>
</dbReference>
<dbReference type="EMBL" id="AP017928">
    <property type="protein sequence ID" value="BBA36414.1"/>
    <property type="molecule type" value="Genomic_DNA"/>
</dbReference>
<proteinExistence type="predicted"/>
<evidence type="ECO:0000256" key="2">
    <source>
        <dbReference type="ARBA" id="ARBA00023125"/>
    </source>
</evidence>
<evidence type="ECO:0000256" key="3">
    <source>
        <dbReference type="ARBA" id="ARBA00023163"/>
    </source>
</evidence>
<dbReference type="Gene3D" id="1.10.10.60">
    <property type="entry name" value="Homeodomain-like"/>
    <property type="match status" value="1"/>
</dbReference>
<keyword evidence="1" id="KW-0805">Transcription regulation</keyword>
<dbReference type="Pfam" id="PF12833">
    <property type="entry name" value="HTH_18"/>
    <property type="match status" value="1"/>
</dbReference>
<dbReference type="PANTHER" id="PTHR46796:SF6">
    <property type="entry name" value="ARAC SUBFAMILY"/>
    <property type="match status" value="1"/>
</dbReference>
<dbReference type="OrthoDB" id="2547276at2"/>
<dbReference type="PROSITE" id="PS01124">
    <property type="entry name" value="HTH_ARAC_FAMILY_2"/>
    <property type="match status" value="1"/>
</dbReference>
<dbReference type="InterPro" id="IPR050204">
    <property type="entry name" value="AraC_XylS_family_regulators"/>
</dbReference>
<feature type="domain" description="HTH araC/xylS-type" evidence="4">
    <location>
        <begin position="218"/>
        <end position="319"/>
    </location>
</feature>
<protein>
    <submittedName>
        <fullName evidence="5">Transcriptional regulator with cupin sensor, AraC family</fullName>
    </submittedName>
</protein>
<keyword evidence="6" id="KW-1185">Reference proteome</keyword>
<dbReference type="KEGG" id="mmai:sS8_4484"/>
<dbReference type="SUPFAM" id="SSF46689">
    <property type="entry name" value="Homeodomain-like"/>
    <property type="match status" value="1"/>
</dbReference>
<dbReference type="Proteomes" id="UP000266313">
    <property type="component" value="Chromosome"/>
</dbReference>
<keyword evidence="2" id="KW-0238">DNA-binding</keyword>